<reference evidence="2" key="1">
    <citation type="submission" date="2024-07" db="EMBL/GenBank/DDBJ databases">
        <title>Two chromosome-level genome assemblies of Korean endemic species Abeliophyllum distichum and Forsythia ovata (Oleaceae).</title>
        <authorList>
            <person name="Jang H."/>
        </authorList>
    </citation>
    <scope>NUCLEOTIDE SEQUENCE [LARGE SCALE GENOMIC DNA]</scope>
</reference>
<dbReference type="EMBL" id="JBFOLK010000003">
    <property type="protein sequence ID" value="KAL2525313.1"/>
    <property type="molecule type" value="Genomic_DNA"/>
</dbReference>
<evidence type="ECO:0000313" key="2">
    <source>
        <dbReference type="Proteomes" id="UP001604336"/>
    </source>
</evidence>
<evidence type="ECO:0008006" key="3">
    <source>
        <dbReference type="Google" id="ProtNLM"/>
    </source>
</evidence>
<sequence length="120" mass="13705">MDSNGFFERLALKVWFFNPLSRAITTDVICKFLIPNVGLLNRDMYSYRNSHFSYITCISPIAVFFFRAMLEKKIANLLANYENEEIDRGGNVSNYSLVSFLKVMENALQAIASGQQCNLT</sequence>
<evidence type="ECO:0000313" key="1">
    <source>
        <dbReference type="EMBL" id="KAL2525313.1"/>
    </source>
</evidence>
<gene>
    <name evidence="1" type="ORF">Adt_10367</name>
</gene>
<dbReference type="AlphaFoldDB" id="A0ABD1UJU0"/>
<name>A0ABD1UJU0_9LAMI</name>
<protein>
    <recommendedName>
        <fullName evidence="3">Maturase K</fullName>
    </recommendedName>
</protein>
<comment type="caution">
    <text evidence="1">The sequence shown here is derived from an EMBL/GenBank/DDBJ whole genome shotgun (WGS) entry which is preliminary data.</text>
</comment>
<proteinExistence type="predicted"/>
<dbReference type="Proteomes" id="UP001604336">
    <property type="component" value="Unassembled WGS sequence"/>
</dbReference>
<keyword evidence="2" id="KW-1185">Reference proteome</keyword>
<accession>A0ABD1UJU0</accession>
<organism evidence="1 2">
    <name type="scientific">Abeliophyllum distichum</name>
    <dbReference type="NCBI Taxonomy" id="126358"/>
    <lineage>
        <taxon>Eukaryota</taxon>
        <taxon>Viridiplantae</taxon>
        <taxon>Streptophyta</taxon>
        <taxon>Embryophyta</taxon>
        <taxon>Tracheophyta</taxon>
        <taxon>Spermatophyta</taxon>
        <taxon>Magnoliopsida</taxon>
        <taxon>eudicotyledons</taxon>
        <taxon>Gunneridae</taxon>
        <taxon>Pentapetalae</taxon>
        <taxon>asterids</taxon>
        <taxon>lamiids</taxon>
        <taxon>Lamiales</taxon>
        <taxon>Oleaceae</taxon>
        <taxon>Forsythieae</taxon>
        <taxon>Abeliophyllum</taxon>
    </lineage>
</organism>